<dbReference type="SMART" id="SM00267">
    <property type="entry name" value="GGDEF"/>
    <property type="match status" value="1"/>
</dbReference>
<dbReference type="InterPro" id="IPR043128">
    <property type="entry name" value="Rev_trsase/Diguanyl_cyclase"/>
</dbReference>
<comment type="caution">
    <text evidence="5">The sequence shown here is derived from an EMBL/GenBank/DDBJ whole genome shotgun (WGS) entry which is preliminary data.</text>
</comment>
<gene>
    <name evidence="5" type="ORF">Pma05_53300</name>
</gene>
<dbReference type="SUPFAM" id="SSF55785">
    <property type="entry name" value="PYP-like sensor domain (PAS domain)"/>
    <property type="match status" value="1"/>
</dbReference>
<dbReference type="InterPro" id="IPR000700">
    <property type="entry name" value="PAS-assoc_C"/>
</dbReference>
<dbReference type="Pfam" id="PF08447">
    <property type="entry name" value="PAS_3"/>
    <property type="match status" value="1"/>
</dbReference>
<evidence type="ECO:0000259" key="2">
    <source>
        <dbReference type="PROSITE" id="PS50112"/>
    </source>
</evidence>
<dbReference type="Pfam" id="PF00990">
    <property type="entry name" value="GGDEF"/>
    <property type="match status" value="1"/>
</dbReference>
<feature type="domain" description="EAL" evidence="4">
    <location>
        <begin position="384"/>
        <end position="634"/>
    </location>
</feature>
<protein>
    <recommendedName>
        <fullName evidence="7">EAL domain-containing protein</fullName>
    </recommendedName>
</protein>
<dbReference type="SMART" id="SM00052">
    <property type="entry name" value="EAL"/>
    <property type="match status" value="1"/>
</dbReference>
<dbReference type="InterPro" id="IPR029787">
    <property type="entry name" value="Nucleotide_cyclase"/>
</dbReference>
<dbReference type="CDD" id="cd01948">
    <property type="entry name" value="EAL"/>
    <property type="match status" value="1"/>
</dbReference>
<dbReference type="SUPFAM" id="SSF55073">
    <property type="entry name" value="Nucleotide cyclase"/>
    <property type="match status" value="1"/>
</dbReference>
<dbReference type="PROSITE" id="PS50112">
    <property type="entry name" value="PAS"/>
    <property type="match status" value="1"/>
</dbReference>
<feature type="region of interest" description="Disordered" evidence="1">
    <location>
        <begin position="619"/>
        <end position="649"/>
    </location>
</feature>
<reference evidence="5 6" key="1">
    <citation type="submission" date="2021-01" db="EMBL/GenBank/DDBJ databases">
        <title>Whole genome shotgun sequence of Plantactinospora mayteni NBRC 109088.</title>
        <authorList>
            <person name="Komaki H."/>
            <person name="Tamura T."/>
        </authorList>
    </citation>
    <scope>NUCLEOTIDE SEQUENCE [LARGE SCALE GENOMIC DNA]</scope>
    <source>
        <strain evidence="5 6">NBRC 109088</strain>
    </source>
</reference>
<evidence type="ECO:0000259" key="3">
    <source>
        <dbReference type="PROSITE" id="PS50113"/>
    </source>
</evidence>
<organism evidence="5 6">
    <name type="scientific">Plantactinospora mayteni</name>
    <dbReference type="NCBI Taxonomy" id="566021"/>
    <lineage>
        <taxon>Bacteria</taxon>
        <taxon>Bacillati</taxon>
        <taxon>Actinomycetota</taxon>
        <taxon>Actinomycetes</taxon>
        <taxon>Micromonosporales</taxon>
        <taxon>Micromonosporaceae</taxon>
        <taxon>Plantactinospora</taxon>
    </lineage>
</organism>
<dbReference type="EMBL" id="BONX01000036">
    <property type="protein sequence ID" value="GIG98757.1"/>
    <property type="molecule type" value="Genomic_DNA"/>
</dbReference>
<dbReference type="Gene3D" id="3.30.450.20">
    <property type="entry name" value="PAS domain"/>
    <property type="match status" value="1"/>
</dbReference>
<dbReference type="PANTHER" id="PTHR33121">
    <property type="entry name" value="CYCLIC DI-GMP PHOSPHODIESTERASE PDEF"/>
    <property type="match status" value="1"/>
</dbReference>
<dbReference type="InterPro" id="IPR000160">
    <property type="entry name" value="GGDEF_dom"/>
</dbReference>
<evidence type="ECO:0008006" key="7">
    <source>
        <dbReference type="Google" id="ProtNLM"/>
    </source>
</evidence>
<keyword evidence="6" id="KW-1185">Reference proteome</keyword>
<dbReference type="Pfam" id="PF00563">
    <property type="entry name" value="EAL"/>
    <property type="match status" value="1"/>
</dbReference>
<dbReference type="InterPro" id="IPR050706">
    <property type="entry name" value="Cyclic-di-GMP_PDE-like"/>
</dbReference>
<dbReference type="Gene3D" id="3.20.20.450">
    <property type="entry name" value="EAL domain"/>
    <property type="match status" value="1"/>
</dbReference>
<dbReference type="PROSITE" id="PS50883">
    <property type="entry name" value="EAL"/>
    <property type="match status" value="1"/>
</dbReference>
<feature type="compositionally biased region" description="Basic and acidic residues" evidence="1">
    <location>
        <begin position="639"/>
        <end position="649"/>
    </location>
</feature>
<sequence length="649" mass="71437">MNLDDILSLASDRTLSELERARARRATRRVQQEYQRAVSEGRDLTDDIEVRDPLATDTDEAARITRAAELAKLGTVTWTRASGGLTWSDEMALILGYPPGSLRHSVAALTRLVHPDDVDGVREAVESVWRDRTVRETTCRVIRPDRVTRYVHCYLEYVVDGENRPSGIIATARDITELELARQEQARLARRRETVQLELAGRDPVTGLFHRARFADEIDTAQRGGPGVLLVVAVEPVGPAVAPGAGPGLGLGVDAGIEGEPDGDADEQERLAVAVAQVVRRVARRSDVCGLTGPNEFGVLMQRTTLSSATALAESIIDGIRSQSFVLGRTRVVDAWGGLVRYQGRDGSRGVDLIVDAETAWRRARATGVDRVALDQPAAEDERRELCRSRVRATVAENRFTLFTQPILDLRLNQITRQEILLRVVDDAGRAYSASTLLGDAERLDEILPIDRWVIDRTIELIARGSRTSHYQVNLSGRSLGDPHLLERVQQRLQQYDVDPGQITFEITETARIGNLTEAHNFAYGIRQLGCQLALDDFGSGHVPFAFLTYFPVDLVKVGGEFIAGIEHSVANRGIVRSIVEMCRTLGIRTAAEHVEDEATMDLLRDYGVDFAQGYLVGKPKPVTSPARTLPASAEPEADPERELRAATG</sequence>
<dbReference type="InterPro" id="IPR000014">
    <property type="entry name" value="PAS"/>
</dbReference>
<evidence type="ECO:0000259" key="4">
    <source>
        <dbReference type="PROSITE" id="PS50883"/>
    </source>
</evidence>
<dbReference type="InterPro" id="IPR035919">
    <property type="entry name" value="EAL_sf"/>
</dbReference>
<proteinExistence type="predicted"/>
<feature type="domain" description="PAS" evidence="2">
    <location>
        <begin position="87"/>
        <end position="132"/>
    </location>
</feature>
<dbReference type="InterPro" id="IPR001633">
    <property type="entry name" value="EAL_dom"/>
</dbReference>
<dbReference type="InterPro" id="IPR013655">
    <property type="entry name" value="PAS_fold_3"/>
</dbReference>
<dbReference type="InterPro" id="IPR035965">
    <property type="entry name" value="PAS-like_dom_sf"/>
</dbReference>
<dbReference type="PROSITE" id="PS50113">
    <property type="entry name" value="PAC"/>
    <property type="match status" value="1"/>
</dbReference>
<dbReference type="Gene3D" id="3.30.70.270">
    <property type="match status" value="1"/>
</dbReference>
<name>A0ABQ4EVW1_9ACTN</name>
<evidence type="ECO:0000313" key="6">
    <source>
        <dbReference type="Proteomes" id="UP000621500"/>
    </source>
</evidence>
<dbReference type="Proteomes" id="UP000621500">
    <property type="component" value="Unassembled WGS sequence"/>
</dbReference>
<dbReference type="CDD" id="cd00130">
    <property type="entry name" value="PAS"/>
    <property type="match status" value="1"/>
</dbReference>
<accession>A0ABQ4EVW1</accession>
<feature type="domain" description="PAC" evidence="3">
    <location>
        <begin position="135"/>
        <end position="187"/>
    </location>
</feature>
<evidence type="ECO:0000313" key="5">
    <source>
        <dbReference type="EMBL" id="GIG98757.1"/>
    </source>
</evidence>
<dbReference type="RefSeq" id="WP_203860174.1">
    <property type="nucleotide sequence ID" value="NZ_BAAAZQ010000028.1"/>
</dbReference>
<dbReference type="PANTHER" id="PTHR33121:SF79">
    <property type="entry name" value="CYCLIC DI-GMP PHOSPHODIESTERASE PDED-RELATED"/>
    <property type="match status" value="1"/>
</dbReference>
<evidence type="ECO:0000256" key="1">
    <source>
        <dbReference type="SAM" id="MobiDB-lite"/>
    </source>
</evidence>
<dbReference type="SUPFAM" id="SSF141868">
    <property type="entry name" value="EAL domain-like"/>
    <property type="match status" value="1"/>
</dbReference>